<evidence type="ECO:0000259" key="12">
    <source>
        <dbReference type="PROSITE" id="PS51324"/>
    </source>
</evidence>
<dbReference type="Gene3D" id="1.20.120.310">
    <property type="entry name" value="ERV/ALR sulfhydryl oxidase domain"/>
    <property type="match status" value="1"/>
</dbReference>
<comment type="catalytic activity">
    <reaction evidence="9 10">
        <text>2 R'C(R)SH + O2 = R'C(R)S-S(R)CR' + H2O2</text>
        <dbReference type="Rhea" id="RHEA:17357"/>
        <dbReference type="ChEBI" id="CHEBI:15379"/>
        <dbReference type="ChEBI" id="CHEBI:16240"/>
        <dbReference type="ChEBI" id="CHEBI:16520"/>
        <dbReference type="ChEBI" id="CHEBI:17412"/>
        <dbReference type="EC" id="1.8.3.2"/>
    </reaction>
</comment>
<dbReference type="SUPFAM" id="SSF69000">
    <property type="entry name" value="FAD-dependent thiol oxidase"/>
    <property type="match status" value="1"/>
</dbReference>
<feature type="chain" id="PRO_5017428632" description="Sulfhydryl oxidase" evidence="11">
    <location>
        <begin position="32"/>
        <end position="567"/>
    </location>
</feature>
<dbReference type="InterPro" id="IPR013766">
    <property type="entry name" value="Thioredoxin_domain"/>
</dbReference>
<evidence type="ECO:0000313" key="15">
    <source>
        <dbReference type="Proteomes" id="UP000268350"/>
    </source>
</evidence>
<dbReference type="Pfam" id="PF18371">
    <property type="entry name" value="FAD_SOX"/>
    <property type="match status" value="1"/>
</dbReference>
<dbReference type="InterPro" id="IPR039798">
    <property type="entry name" value="Sulfhydryl_oxidase"/>
</dbReference>
<feature type="domain" description="Thioredoxin" evidence="13">
    <location>
        <begin position="28"/>
        <end position="189"/>
    </location>
</feature>
<dbReference type="Pfam" id="PF04777">
    <property type="entry name" value="Evr1_Alr"/>
    <property type="match status" value="1"/>
</dbReference>
<dbReference type="InterPro" id="IPR042568">
    <property type="entry name" value="QSOX_FAD-bd_sf"/>
</dbReference>
<dbReference type="InterPro" id="IPR036249">
    <property type="entry name" value="Thioredoxin-like_sf"/>
</dbReference>
<sequence length="567" mass="63021">MIRPLKRLMLLLPTATLPVIIWLLLLSSATGTGTATAKANAMTGEVSLYNEADNVVNADTNTLLPHLRTTPKGKLVQFINIFCGDCRRFAPTFKGVARELYKWKSLLSIYAVDCAQERNVAICRDYQILHTPTLRYFPPAFSGNGLGTELPTIKPKEIIDLLAGYLAKDFNAGQLHFEPLRPDSDANATIAEHVGPGHTEEYIALVFQPKGSNIGRDTIFEMLPYPAVAVRIVDDAQVFANFGLAAHEQKLAIMDLDGNILALKSTQESSQAYAASIAEYLAQMGRTPWPPLPTTRAPKTSSVRNREKLAILATVRRESPRVYRADLEQAIDKLLHIELPKAGLIEGDNMTALRNIIAVLRYNNPLNKDGQLLLTALDDSVLSINRLTGNEFVDLVKSKEKGLGNVFKAKRDIGCISTRPFLRGFTCSLWTLFHHLTVAAARQPNTLKAGSVLSAVHGFAKYFFGCSDCAQHFLAMAERKHIELVADHDAEILWLWEAHNEVNSRVAGDTTEDPEFPKIQFPSTTACPACRHENSQWNRTEVLRYLKNIYDTKNLSFYGLPTSRGYE</sequence>
<keyword evidence="7" id="KW-1015">Disulfide bond</keyword>
<evidence type="ECO:0000256" key="7">
    <source>
        <dbReference type="ARBA" id="ARBA00023157"/>
    </source>
</evidence>
<keyword evidence="4 11" id="KW-0732">Signal</keyword>
<name>A0A3B0JPV4_DROGU</name>
<dbReference type="GO" id="GO:0016971">
    <property type="term" value="F:flavin-dependent sulfhydryl oxidase activity"/>
    <property type="evidence" value="ECO:0007669"/>
    <property type="project" value="InterPro"/>
</dbReference>
<dbReference type="GO" id="GO:0000139">
    <property type="term" value="C:Golgi membrane"/>
    <property type="evidence" value="ECO:0007669"/>
    <property type="project" value="TreeGrafter"/>
</dbReference>
<dbReference type="InterPro" id="IPR036774">
    <property type="entry name" value="ERV/ALR_sulphydryl_oxid_sf"/>
</dbReference>
<dbReference type="InterPro" id="IPR040986">
    <property type="entry name" value="QSOX_FAD-bd_dom"/>
</dbReference>
<dbReference type="FunFam" id="1.20.120.310:FF:000001">
    <property type="entry name" value="Sulfhydryl oxidase"/>
    <property type="match status" value="1"/>
</dbReference>
<evidence type="ECO:0000256" key="8">
    <source>
        <dbReference type="ARBA" id="ARBA00023180"/>
    </source>
</evidence>
<dbReference type="OrthoDB" id="59470at2759"/>
<dbReference type="InterPro" id="IPR017905">
    <property type="entry name" value="ERV/ALR_sulphydryl_oxidase"/>
</dbReference>
<protein>
    <recommendedName>
        <fullName evidence="10">Sulfhydryl oxidase</fullName>
        <ecNumber evidence="10">1.8.3.2</ecNumber>
    </recommendedName>
</protein>
<dbReference type="PROSITE" id="PS51324">
    <property type="entry name" value="ERV_ALR"/>
    <property type="match status" value="1"/>
</dbReference>
<dbReference type="STRING" id="7266.A0A3B0JPV4"/>
<keyword evidence="15" id="KW-1185">Reference proteome</keyword>
<keyword evidence="6 10" id="KW-0560">Oxidoreductase</keyword>
<evidence type="ECO:0000256" key="1">
    <source>
        <dbReference type="ARBA" id="ARBA00001974"/>
    </source>
</evidence>
<dbReference type="PANTHER" id="PTHR22897">
    <property type="entry name" value="QUIESCIN Q6-RELATED SULFHYDRYL OXIDASE"/>
    <property type="match status" value="1"/>
</dbReference>
<keyword evidence="3 10" id="KW-0285">Flavoprotein</keyword>
<evidence type="ECO:0000256" key="3">
    <source>
        <dbReference type="ARBA" id="ARBA00022630"/>
    </source>
</evidence>
<dbReference type="GO" id="GO:0003756">
    <property type="term" value="F:protein disulfide isomerase activity"/>
    <property type="evidence" value="ECO:0007669"/>
    <property type="project" value="TreeGrafter"/>
</dbReference>
<dbReference type="Gene3D" id="1.20.120.1960">
    <property type="entry name" value="QSOX sulfhydryl oxidase domain"/>
    <property type="match status" value="1"/>
</dbReference>
<evidence type="ECO:0000256" key="9">
    <source>
        <dbReference type="ARBA" id="ARBA00048864"/>
    </source>
</evidence>
<evidence type="ECO:0000256" key="6">
    <source>
        <dbReference type="ARBA" id="ARBA00023002"/>
    </source>
</evidence>
<dbReference type="OMA" id="LWRVHNF"/>
<feature type="domain" description="ERV/ALR sulfhydryl oxidase" evidence="12">
    <location>
        <begin position="418"/>
        <end position="520"/>
    </location>
</feature>
<dbReference type="GO" id="GO:0005615">
    <property type="term" value="C:extracellular space"/>
    <property type="evidence" value="ECO:0007669"/>
    <property type="project" value="TreeGrafter"/>
</dbReference>
<evidence type="ECO:0000256" key="5">
    <source>
        <dbReference type="ARBA" id="ARBA00022827"/>
    </source>
</evidence>
<evidence type="ECO:0000256" key="11">
    <source>
        <dbReference type="SAM" id="SignalP"/>
    </source>
</evidence>
<dbReference type="PANTHER" id="PTHR22897:SF8">
    <property type="entry name" value="SULFHYDRYL OXIDASE"/>
    <property type="match status" value="1"/>
</dbReference>
<dbReference type="GO" id="GO:0006457">
    <property type="term" value="P:protein folding"/>
    <property type="evidence" value="ECO:0007669"/>
    <property type="project" value="TreeGrafter"/>
</dbReference>
<dbReference type="Pfam" id="PF00085">
    <property type="entry name" value="Thioredoxin"/>
    <property type="match status" value="1"/>
</dbReference>
<feature type="signal peptide" evidence="11">
    <location>
        <begin position="1"/>
        <end position="31"/>
    </location>
</feature>
<evidence type="ECO:0000256" key="2">
    <source>
        <dbReference type="ARBA" id="ARBA00006041"/>
    </source>
</evidence>
<dbReference type="EC" id="1.8.3.2" evidence="10"/>
<reference evidence="15" key="1">
    <citation type="submission" date="2018-01" db="EMBL/GenBank/DDBJ databases">
        <authorList>
            <person name="Alioto T."/>
            <person name="Alioto T."/>
        </authorList>
    </citation>
    <scope>NUCLEOTIDE SEQUENCE [LARGE SCALE GENOMIC DNA]</scope>
</reference>
<dbReference type="EMBL" id="OUUW01000007">
    <property type="protein sequence ID" value="SPP82933.1"/>
    <property type="molecule type" value="Genomic_DNA"/>
</dbReference>
<comment type="cofactor">
    <cofactor evidence="1 10">
        <name>FAD</name>
        <dbReference type="ChEBI" id="CHEBI:57692"/>
    </cofactor>
</comment>
<dbReference type="Gene3D" id="3.40.30.10">
    <property type="entry name" value="Glutaredoxin"/>
    <property type="match status" value="2"/>
</dbReference>
<gene>
    <name evidence="14" type="ORF">DGUA_6G017699</name>
</gene>
<comment type="similarity">
    <text evidence="2">Belongs to the quiescin-sulfhydryl oxidase (QSOX) family.</text>
</comment>
<organism evidence="14 15">
    <name type="scientific">Drosophila guanche</name>
    <name type="common">Fruit fly</name>
    <dbReference type="NCBI Taxonomy" id="7266"/>
    <lineage>
        <taxon>Eukaryota</taxon>
        <taxon>Metazoa</taxon>
        <taxon>Ecdysozoa</taxon>
        <taxon>Arthropoda</taxon>
        <taxon>Hexapoda</taxon>
        <taxon>Insecta</taxon>
        <taxon>Pterygota</taxon>
        <taxon>Neoptera</taxon>
        <taxon>Endopterygota</taxon>
        <taxon>Diptera</taxon>
        <taxon>Brachycera</taxon>
        <taxon>Muscomorpha</taxon>
        <taxon>Ephydroidea</taxon>
        <taxon>Drosophilidae</taxon>
        <taxon>Drosophila</taxon>
        <taxon>Sophophora</taxon>
    </lineage>
</organism>
<accession>A0A3B0JPV4</accession>
<dbReference type="Proteomes" id="UP000268350">
    <property type="component" value="Unassembled WGS sequence"/>
</dbReference>
<evidence type="ECO:0000313" key="14">
    <source>
        <dbReference type="EMBL" id="SPP82933.1"/>
    </source>
</evidence>
<evidence type="ECO:0000256" key="10">
    <source>
        <dbReference type="RuleBase" id="RU371123"/>
    </source>
</evidence>
<keyword evidence="8" id="KW-0325">Glycoprotein</keyword>
<dbReference type="SUPFAM" id="SSF52833">
    <property type="entry name" value="Thioredoxin-like"/>
    <property type="match status" value="1"/>
</dbReference>
<dbReference type="PROSITE" id="PS51352">
    <property type="entry name" value="THIOREDOXIN_2"/>
    <property type="match status" value="1"/>
</dbReference>
<evidence type="ECO:0000259" key="13">
    <source>
        <dbReference type="PROSITE" id="PS51352"/>
    </source>
</evidence>
<proteinExistence type="inferred from homology"/>
<evidence type="ECO:0000256" key="4">
    <source>
        <dbReference type="ARBA" id="ARBA00022729"/>
    </source>
</evidence>
<dbReference type="AlphaFoldDB" id="A0A3B0JPV4"/>
<keyword evidence="5 10" id="KW-0274">FAD</keyword>